<evidence type="ECO:0000259" key="6">
    <source>
        <dbReference type="PROSITE" id="PS50887"/>
    </source>
</evidence>
<dbReference type="PROSITE" id="PS50887">
    <property type="entry name" value="GGDEF"/>
    <property type="match status" value="1"/>
</dbReference>
<dbReference type="NCBIfam" id="TIGR00254">
    <property type="entry name" value="GGDEF"/>
    <property type="match status" value="1"/>
</dbReference>
<evidence type="ECO:0000256" key="4">
    <source>
        <dbReference type="PROSITE-ProRule" id="PRU00169"/>
    </source>
</evidence>
<feature type="domain" description="Response regulatory" evidence="5">
    <location>
        <begin position="373"/>
        <end position="488"/>
    </location>
</feature>
<organism evidence="7 8">
    <name type="scientific">Caloramator australicus RC3</name>
    <dbReference type="NCBI Taxonomy" id="857293"/>
    <lineage>
        <taxon>Bacteria</taxon>
        <taxon>Bacillati</taxon>
        <taxon>Bacillota</taxon>
        <taxon>Clostridia</taxon>
        <taxon>Eubacteriales</taxon>
        <taxon>Clostridiaceae</taxon>
        <taxon>Caloramator</taxon>
    </lineage>
</organism>
<keyword evidence="8" id="KW-1185">Reference proteome</keyword>
<dbReference type="PANTHER" id="PTHR44591">
    <property type="entry name" value="STRESS RESPONSE REGULATOR PROTEIN 1"/>
    <property type="match status" value="1"/>
</dbReference>
<dbReference type="InterPro" id="IPR001789">
    <property type="entry name" value="Sig_transdc_resp-reg_receiver"/>
</dbReference>
<protein>
    <recommendedName>
        <fullName evidence="1">Stage 0 sporulation protein A homolog</fullName>
    </recommendedName>
</protein>
<dbReference type="SMART" id="SM00267">
    <property type="entry name" value="GGDEF"/>
    <property type="match status" value="1"/>
</dbReference>
<feature type="modified residue" description="4-aspartylphosphate" evidence="4">
    <location>
        <position position="423"/>
    </location>
</feature>
<dbReference type="SUPFAM" id="SSF55073">
    <property type="entry name" value="Nucleotide cyclase"/>
    <property type="match status" value="1"/>
</dbReference>
<dbReference type="eggNOG" id="COG3706">
    <property type="taxonomic scope" value="Bacteria"/>
</dbReference>
<dbReference type="PANTHER" id="PTHR44591:SF3">
    <property type="entry name" value="RESPONSE REGULATORY DOMAIN-CONTAINING PROTEIN"/>
    <property type="match status" value="1"/>
</dbReference>
<dbReference type="InterPro" id="IPR043128">
    <property type="entry name" value="Rev_trsase/Diguanyl_cyclase"/>
</dbReference>
<dbReference type="STRING" id="857293.CAAU_2442"/>
<dbReference type="GO" id="GO:0000160">
    <property type="term" value="P:phosphorelay signal transduction system"/>
    <property type="evidence" value="ECO:0007669"/>
    <property type="project" value="InterPro"/>
</dbReference>
<evidence type="ECO:0000259" key="5">
    <source>
        <dbReference type="PROSITE" id="PS50110"/>
    </source>
</evidence>
<evidence type="ECO:0000256" key="1">
    <source>
        <dbReference type="ARBA" id="ARBA00018672"/>
    </source>
</evidence>
<reference evidence="7 8" key="1">
    <citation type="journal article" date="2011" name="J. Bacteriol.">
        <title>Draft genome sequence of Caloramator australicus strain RC3T, a thermoanaerobe from the Great Artesian Basin of Australia.</title>
        <authorList>
            <person name="Ogg C.D."/>
            <person name="Patel B.K.C."/>
        </authorList>
    </citation>
    <scope>NUCLEOTIDE SEQUENCE [LARGE SCALE GENOMIC DNA]</scope>
    <source>
        <strain evidence="7 8">RC3</strain>
    </source>
</reference>
<evidence type="ECO:0000313" key="7">
    <source>
        <dbReference type="EMBL" id="CCJ34525.1"/>
    </source>
</evidence>
<gene>
    <name evidence="7" type="ORF">CAAU_2442</name>
</gene>
<dbReference type="InterPro" id="IPR011006">
    <property type="entry name" value="CheY-like_superfamily"/>
</dbReference>
<dbReference type="eggNOG" id="COG0745">
    <property type="taxonomic scope" value="Bacteria"/>
</dbReference>
<name>I7LKK1_9CLOT</name>
<feature type="modified residue" description="4-aspartylphosphate" evidence="4">
    <location>
        <position position="130"/>
    </location>
</feature>
<feature type="domain" description="GGDEF" evidence="6">
    <location>
        <begin position="235"/>
        <end position="365"/>
    </location>
</feature>
<dbReference type="AlphaFoldDB" id="I7LKK1"/>
<dbReference type="RefSeq" id="WP_008909772.1">
    <property type="nucleotide sequence ID" value="NZ_CAKP01000129.1"/>
</dbReference>
<dbReference type="Gene3D" id="3.30.70.270">
    <property type="match status" value="1"/>
</dbReference>
<dbReference type="Gene3D" id="3.40.50.2300">
    <property type="match status" value="2"/>
</dbReference>
<dbReference type="Proteomes" id="UP000007652">
    <property type="component" value="Unassembled WGS sequence"/>
</dbReference>
<dbReference type="Pfam" id="PF00990">
    <property type="entry name" value="GGDEF"/>
    <property type="match status" value="1"/>
</dbReference>
<evidence type="ECO:0000256" key="2">
    <source>
        <dbReference type="ARBA" id="ARBA00022553"/>
    </source>
</evidence>
<dbReference type="CDD" id="cd00156">
    <property type="entry name" value="REC"/>
    <property type="match status" value="1"/>
</dbReference>
<dbReference type="InterPro" id="IPR029787">
    <property type="entry name" value="Nucleotide_cyclase"/>
</dbReference>
<dbReference type="InterPro" id="IPR000160">
    <property type="entry name" value="GGDEF_dom"/>
</dbReference>
<dbReference type="SMART" id="SM00448">
    <property type="entry name" value="REC"/>
    <property type="match status" value="2"/>
</dbReference>
<dbReference type="OrthoDB" id="9784397at2"/>
<accession>I7LKK1</accession>
<keyword evidence="2 4" id="KW-0597">Phosphoprotein</keyword>
<dbReference type="CDD" id="cd01949">
    <property type="entry name" value="GGDEF"/>
    <property type="match status" value="1"/>
</dbReference>
<dbReference type="Pfam" id="PF00072">
    <property type="entry name" value="Response_reg"/>
    <property type="match status" value="2"/>
</dbReference>
<comment type="caution">
    <text evidence="7">The sequence shown here is derived from an EMBL/GenBank/DDBJ whole genome shotgun (WGS) entry which is preliminary data.</text>
</comment>
<dbReference type="PROSITE" id="PS50110">
    <property type="entry name" value="RESPONSE_REGULATORY"/>
    <property type="match status" value="2"/>
</dbReference>
<sequence>MKRMEEFLKDFNRLTEDFDKIKKEELLDRITILSKEAEDNALFEVHKALLNLLVDFDIDKASLVIKECIDIIQKYFLREDEFLIITEDEPSFSELIKSLKLEGFKVSIKNYDFEVVDYIYSRRPDVILIDNDLKSHGIITLNILNDEEILKKMPVVAFGKGSKEEKLYFLSLGVVDYIEKNFDVDEVLLKLKNIYRLSNTYIKNNIYDVFTGVYSRYHGDIISKKEFLRVKNAGDTFLFMLLDFDNMAKINLSLGKSKGNDILKESAQVFKKLTANSDIIYRVHGDSFAFMFFNRSLLEVLMLADKMQREIRKLGEKYGVNLTFSAGIAEFRRDMEDIDELFSLAEKALIKAKQEGGARVLTSKQIVEYNKKRILIVDDDRIILSILNKRYKNKGYDCLTAQNGEEALEIFNNNKDIDLIITDFYMPGMNGDEFTKEIRKLNKNVKIIVLSGHKSESHVQRALNAGADEYVTKPFSPVELDIRIKKLIG</sequence>
<feature type="domain" description="Response regulatory" evidence="5">
    <location>
        <begin position="81"/>
        <end position="195"/>
    </location>
</feature>
<evidence type="ECO:0000313" key="8">
    <source>
        <dbReference type="Proteomes" id="UP000007652"/>
    </source>
</evidence>
<comment type="function">
    <text evidence="3">May play the central regulatory role in sporulation. It may be an element of the effector pathway responsible for the activation of sporulation genes in response to nutritional stress. Spo0A may act in concert with spo0H (a sigma factor) to control the expression of some genes that are critical to the sporulation process.</text>
</comment>
<dbReference type="EMBL" id="CAKP01000129">
    <property type="protein sequence ID" value="CCJ34525.1"/>
    <property type="molecule type" value="Genomic_DNA"/>
</dbReference>
<dbReference type="InterPro" id="IPR050595">
    <property type="entry name" value="Bact_response_regulator"/>
</dbReference>
<evidence type="ECO:0000256" key="3">
    <source>
        <dbReference type="ARBA" id="ARBA00024867"/>
    </source>
</evidence>
<proteinExistence type="predicted"/>
<dbReference type="SUPFAM" id="SSF52172">
    <property type="entry name" value="CheY-like"/>
    <property type="match status" value="2"/>
</dbReference>